<evidence type="ECO:0000313" key="1">
    <source>
        <dbReference type="EMBL" id="CAG8497457.1"/>
    </source>
</evidence>
<dbReference type="Proteomes" id="UP000789570">
    <property type="component" value="Unassembled WGS sequence"/>
</dbReference>
<sequence length="1083" mass="127330">MISLTVDCLLEVLENLKNEKSSLHSCLLVNRLWCHQTIPILWHHPFDYKIAERRCIMIIQTYIACLEKQEIQELFAKLNPCELNKPLFDYPRHLQHFQIFNFRKAINRWILFNFHEIKDDRKAFNDKFDVLFRLLINLFLNRTKGLRVLNVYLDDDNDWLKMPYFVQNKLSLSNLHTFNFTYEIRKDVKVFLARGSSELFDLLQQYARNIRNLKISINFHTRQNHLQSQLALLISQFIESQQGIEILELNDFWDIKKPSPIFKAIKSQSLSLKYLHIRGLKNFEPLLSILIDCNNLETLDLSHFGQTMNLENFDKVIMNLNIKHLYSWNIPSFLDADDMGLLLKMINKSLRTLVLDRVDDGLLEIIERFCPNIQSLSLAMFNASFPKLLPSLLYNLPLNHLYLDIFGYNFSEVLTELTDSIPSSVTSLYINFTLTSQQLNYFLNEMNARPNTLGIIDKYMIEKEYLKVVVEYAKCHDNLKVLHWFGNLDEEDIKLIADTTETMTMICSSEYDFLEEDENTCNCTYLNHQRQAINLIDTYILNIFRENEQSLIAGSFIQRGQLPKLKFDYAGYLRNIDIHEMDLAIIEFYFLNSSTLKLHENYKDRQVSQAVTDGTSPPPINYGEAIKYLAKSYGPTLFKKLQNTNSEYQIISEVLLKFFMRKCKNLQRISLDITQIYKKTLFNRCNEIQRYPTALLYKGGGRNILEYKAIEIYFFIPKQPDARDCLSHIRELICTTKRNKADFFLTLSKYVHKLVKLEIDIDYPNVKYYGISRDRNNLKNEVANLVELIHNQQHLSHLILHHCPVDFHLLMKELRESQAKRLKVLKLMGIKFDDMKALSHVTSILSLQKLQLYNCTFQNNEHYDDVDYFSEKLYLPELNTIDLNNSYIPHQFLQCLLQICSSNLEYLDIGKTSFTGNPMFNPIEFASTNFSNLKYFKCGLQPFENNYLITLLSYSSDVIQSIILDNSDVSFEANNIALCFYKLSEMEFVKLKYFGIRGNFIFSEYTLANFLMNKLRKCRGLKLHTLEFTNNNWFTDDYLKQILKCLGDGFTCNRLIISTKNLISPKLLSKTREKIRAVLYVKL</sequence>
<accession>A0A9N9EXD3</accession>
<name>A0A9N9EXD3_9GLOM</name>
<dbReference type="GO" id="GO:0019005">
    <property type="term" value="C:SCF ubiquitin ligase complex"/>
    <property type="evidence" value="ECO:0007669"/>
    <property type="project" value="TreeGrafter"/>
</dbReference>
<dbReference type="InterPro" id="IPR032675">
    <property type="entry name" value="LRR_dom_sf"/>
</dbReference>
<dbReference type="SUPFAM" id="SSF52047">
    <property type="entry name" value="RNI-like"/>
    <property type="match status" value="2"/>
</dbReference>
<protein>
    <submittedName>
        <fullName evidence="1">8147_t:CDS:1</fullName>
    </submittedName>
</protein>
<dbReference type="Gene3D" id="3.80.10.10">
    <property type="entry name" value="Ribonuclease Inhibitor"/>
    <property type="match status" value="2"/>
</dbReference>
<dbReference type="PANTHER" id="PTHR13318">
    <property type="entry name" value="PARTNER OF PAIRED, ISOFORM B-RELATED"/>
    <property type="match status" value="1"/>
</dbReference>
<reference evidence="1" key="1">
    <citation type="submission" date="2021-06" db="EMBL/GenBank/DDBJ databases">
        <authorList>
            <person name="Kallberg Y."/>
            <person name="Tangrot J."/>
            <person name="Rosling A."/>
        </authorList>
    </citation>
    <scope>NUCLEOTIDE SEQUENCE</scope>
    <source>
        <strain evidence="1">UK204</strain>
    </source>
</reference>
<proteinExistence type="predicted"/>
<gene>
    <name evidence="1" type="ORF">FCALED_LOCUS3530</name>
</gene>
<keyword evidence="2" id="KW-1185">Reference proteome</keyword>
<comment type="caution">
    <text evidence="1">The sequence shown here is derived from an EMBL/GenBank/DDBJ whole genome shotgun (WGS) entry which is preliminary data.</text>
</comment>
<dbReference type="EMBL" id="CAJVPQ010000622">
    <property type="protein sequence ID" value="CAG8497457.1"/>
    <property type="molecule type" value="Genomic_DNA"/>
</dbReference>
<dbReference type="AlphaFoldDB" id="A0A9N9EXD3"/>
<evidence type="ECO:0000313" key="2">
    <source>
        <dbReference type="Proteomes" id="UP000789570"/>
    </source>
</evidence>
<dbReference type="OrthoDB" id="2382217at2759"/>
<organism evidence="1 2">
    <name type="scientific">Funneliformis caledonium</name>
    <dbReference type="NCBI Taxonomy" id="1117310"/>
    <lineage>
        <taxon>Eukaryota</taxon>
        <taxon>Fungi</taxon>
        <taxon>Fungi incertae sedis</taxon>
        <taxon>Mucoromycota</taxon>
        <taxon>Glomeromycotina</taxon>
        <taxon>Glomeromycetes</taxon>
        <taxon>Glomerales</taxon>
        <taxon>Glomeraceae</taxon>
        <taxon>Funneliformis</taxon>
    </lineage>
</organism>
<dbReference type="GO" id="GO:0031146">
    <property type="term" value="P:SCF-dependent proteasomal ubiquitin-dependent protein catabolic process"/>
    <property type="evidence" value="ECO:0007669"/>
    <property type="project" value="TreeGrafter"/>
</dbReference>
<dbReference type="PANTHER" id="PTHR13318:SF95">
    <property type="entry name" value="F-BOX PROTEIN YLR352W"/>
    <property type="match status" value="1"/>
</dbReference>